<gene>
    <name evidence="3" type="ORF">GCM10010439_05810</name>
</gene>
<feature type="signal peptide" evidence="2">
    <location>
        <begin position="1"/>
        <end position="35"/>
    </location>
</feature>
<sequence length="130" mass="13530">MEAFMTGVAALSRPVGTAAGRIAAMAALAVSVAFAHGVHDPGVLCPLRALTDIPCPFCGGTTVFIELGSGHLLRALAANPLVFVGAMVFAVAPLGLGARWRTWKPQVRAWILGTAIVGSGIWQFVRFGIF</sequence>
<keyword evidence="1" id="KW-1133">Transmembrane helix</keyword>
<evidence type="ECO:0000313" key="4">
    <source>
        <dbReference type="Proteomes" id="UP001501842"/>
    </source>
</evidence>
<feature type="chain" id="PRO_5046574389" description="DUF2752 domain-containing protein" evidence="2">
    <location>
        <begin position="36"/>
        <end position="130"/>
    </location>
</feature>
<evidence type="ECO:0000256" key="2">
    <source>
        <dbReference type="SAM" id="SignalP"/>
    </source>
</evidence>
<keyword evidence="4" id="KW-1185">Reference proteome</keyword>
<dbReference type="InterPro" id="IPR021215">
    <property type="entry name" value="DUF2752"/>
</dbReference>
<name>A0ABN3TWP3_9ACTN</name>
<proteinExistence type="predicted"/>
<keyword evidence="2" id="KW-0732">Signal</keyword>
<accession>A0ABN3TWP3</accession>
<dbReference type="Proteomes" id="UP001501842">
    <property type="component" value="Unassembled WGS sequence"/>
</dbReference>
<protein>
    <recommendedName>
        <fullName evidence="5">DUF2752 domain-containing protein</fullName>
    </recommendedName>
</protein>
<reference evidence="3 4" key="1">
    <citation type="journal article" date="2019" name="Int. J. Syst. Evol. Microbiol.">
        <title>The Global Catalogue of Microorganisms (GCM) 10K type strain sequencing project: providing services to taxonomists for standard genome sequencing and annotation.</title>
        <authorList>
            <consortium name="The Broad Institute Genomics Platform"/>
            <consortium name="The Broad Institute Genome Sequencing Center for Infectious Disease"/>
            <person name="Wu L."/>
            <person name="Ma J."/>
        </authorList>
    </citation>
    <scope>NUCLEOTIDE SEQUENCE [LARGE SCALE GENOMIC DNA]</scope>
    <source>
        <strain evidence="3 4">JCM 8201</strain>
    </source>
</reference>
<organism evidence="3 4">
    <name type="scientific">Actinocorallia aurantiaca</name>
    <dbReference type="NCBI Taxonomy" id="46204"/>
    <lineage>
        <taxon>Bacteria</taxon>
        <taxon>Bacillati</taxon>
        <taxon>Actinomycetota</taxon>
        <taxon>Actinomycetes</taxon>
        <taxon>Streptosporangiales</taxon>
        <taxon>Thermomonosporaceae</taxon>
        <taxon>Actinocorallia</taxon>
    </lineage>
</organism>
<comment type="caution">
    <text evidence="3">The sequence shown here is derived from an EMBL/GenBank/DDBJ whole genome shotgun (WGS) entry which is preliminary data.</text>
</comment>
<dbReference type="Pfam" id="PF10825">
    <property type="entry name" value="DUF2752"/>
    <property type="match status" value="1"/>
</dbReference>
<evidence type="ECO:0008006" key="5">
    <source>
        <dbReference type="Google" id="ProtNLM"/>
    </source>
</evidence>
<feature type="transmembrane region" description="Helical" evidence="1">
    <location>
        <begin position="77"/>
        <end position="97"/>
    </location>
</feature>
<keyword evidence="1" id="KW-0472">Membrane</keyword>
<feature type="transmembrane region" description="Helical" evidence="1">
    <location>
        <begin position="109"/>
        <end position="129"/>
    </location>
</feature>
<dbReference type="EMBL" id="BAAATZ010000002">
    <property type="protein sequence ID" value="GAA2719661.1"/>
    <property type="molecule type" value="Genomic_DNA"/>
</dbReference>
<evidence type="ECO:0000256" key="1">
    <source>
        <dbReference type="SAM" id="Phobius"/>
    </source>
</evidence>
<evidence type="ECO:0000313" key="3">
    <source>
        <dbReference type="EMBL" id="GAA2719661.1"/>
    </source>
</evidence>
<keyword evidence="1" id="KW-0812">Transmembrane</keyword>